<dbReference type="EMBL" id="CDMZ01001939">
    <property type="protein sequence ID" value="CEM39562.1"/>
    <property type="molecule type" value="Genomic_DNA"/>
</dbReference>
<evidence type="ECO:0000313" key="3">
    <source>
        <dbReference type="EMBL" id="CEM39562.1"/>
    </source>
</evidence>
<name>A0A0G4H7D5_9ALVE</name>
<sequence length="113" mass="12347">MKEDAEKNAEEGQGLLAASAAADGDVQGKGGKLHSLKDSESDPPFRIFAYTVAFIGLVSFWGLLDTLVEYAAKKDIMVRACIYATLSVVCLVVLKIYQLYDTKYDPTRHLSNA</sequence>
<organism evidence="3">
    <name type="scientific">Chromera velia CCMP2878</name>
    <dbReference type="NCBI Taxonomy" id="1169474"/>
    <lineage>
        <taxon>Eukaryota</taxon>
        <taxon>Sar</taxon>
        <taxon>Alveolata</taxon>
        <taxon>Colpodellida</taxon>
        <taxon>Chromeraceae</taxon>
        <taxon>Chromera</taxon>
    </lineage>
</organism>
<evidence type="ECO:0000256" key="2">
    <source>
        <dbReference type="SAM" id="Phobius"/>
    </source>
</evidence>
<dbReference type="VEuPathDB" id="CryptoDB:Cvel_24936"/>
<keyword evidence="2" id="KW-1133">Transmembrane helix</keyword>
<keyword evidence="2" id="KW-0812">Transmembrane</keyword>
<accession>A0A0G4H7D5</accession>
<feature type="transmembrane region" description="Helical" evidence="2">
    <location>
        <begin position="47"/>
        <end position="68"/>
    </location>
</feature>
<reference evidence="3" key="1">
    <citation type="submission" date="2014-11" db="EMBL/GenBank/DDBJ databases">
        <authorList>
            <person name="Otto D Thomas"/>
            <person name="Naeem Raeece"/>
        </authorList>
    </citation>
    <scope>NUCLEOTIDE SEQUENCE</scope>
</reference>
<gene>
    <name evidence="3" type="ORF">Cvel_24936</name>
</gene>
<protein>
    <submittedName>
        <fullName evidence="3">Uncharacterized protein</fullName>
    </submittedName>
</protein>
<feature type="transmembrane region" description="Helical" evidence="2">
    <location>
        <begin position="80"/>
        <end position="100"/>
    </location>
</feature>
<keyword evidence="2" id="KW-0472">Membrane</keyword>
<feature type="region of interest" description="Disordered" evidence="1">
    <location>
        <begin position="21"/>
        <end position="42"/>
    </location>
</feature>
<proteinExistence type="predicted"/>
<dbReference type="AlphaFoldDB" id="A0A0G4H7D5"/>
<evidence type="ECO:0000256" key="1">
    <source>
        <dbReference type="SAM" id="MobiDB-lite"/>
    </source>
</evidence>